<dbReference type="EMBL" id="AZBU02000005">
    <property type="protein sequence ID" value="TKR76461.1"/>
    <property type="molecule type" value="Genomic_DNA"/>
</dbReference>
<dbReference type="AlphaFoldDB" id="A0A4U5N2D5"/>
<comment type="caution">
    <text evidence="1">The sequence shown here is derived from an EMBL/GenBank/DDBJ whole genome shotgun (WGS) entry which is preliminary data.</text>
</comment>
<dbReference type="GO" id="GO:0005524">
    <property type="term" value="F:ATP binding"/>
    <property type="evidence" value="ECO:0007669"/>
    <property type="project" value="InterPro"/>
</dbReference>
<dbReference type="GO" id="GO:0003677">
    <property type="term" value="F:DNA binding"/>
    <property type="evidence" value="ECO:0007669"/>
    <property type="project" value="InterPro"/>
</dbReference>
<keyword evidence="2" id="KW-1185">Reference proteome</keyword>
<dbReference type="GO" id="GO:0003918">
    <property type="term" value="F:DNA topoisomerase type II (double strand cut, ATP-hydrolyzing) activity"/>
    <property type="evidence" value="ECO:0007669"/>
    <property type="project" value="InterPro"/>
</dbReference>
<evidence type="ECO:0000313" key="2">
    <source>
        <dbReference type="Proteomes" id="UP000298663"/>
    </source>
</evidence>
<proteinExistence type="predicted"/>
<sequence>MLRAQSLRLTNQARFIIAKIKGDIVMENKKKAVIIDQLVKNKYDPDPVKKWKEEQKKMELEVNGEIGIEETDEELKGRGR</sequence>
<dbReference type="OrthoDB" id="276498at2759"/>
<dbReference type="InterPro" id="IPR013757">
    <property type="entry name" value="Topo_IIA_A_a_sf"/>
</dbReference>
<reference evidence="1 2" key="2">
    <citation type="journal article" date="2019" name="G3 (Bethesda)">
        <title>Hybrid Assembly of the Genome of the Entomopathogenic Nematode Steinernema carpocapsae Identifies the X-Chromosome.</title>
        <authorList>
            <person name="Serra L."/>
            <person name="Macchietto M."/>
            <person name="Macias-Munoz A."/>
            <person name="McGill C.J."/>
            <person name="Rodriguez I.M."/>
            <person name="Rodriguez B."/>
            <person name="Murad R."/>
            <person name="Mortazavi A."/>
        </authorList>
    </citation>
    <scope>NUCLEOTIDE SEQUENCE [LARGE SCALE GENOMIC DNA]</scope>
    <source>
        <strain evidence="1 2">ALL</strain>
    </source>
</reference>
<accession>A0A4U5N2D5</accession>
<name>A0A4U5N2D5_STECR</name>
<dbReference type="SUPFAM" id="SSF56719">
    <property type="entry name" value="Type II DNA topoisomerase"/>
    <property type="match status" value="1"/>
</dbReference>
<evidence type="ECO:0000313" key="1">
    <source>
        <dbReference type="EMBL" id="TKR76461.1"/>
    </source>
</evidence>
<dbReference type="Gene3D" id="1.10.268.10">
    <property type="entry name" value="Topoisomerase, domain 3"/>
    <property type="match status" value="1"/>
</dbReference>
<gene>
    <name evidence="1" type="ORF">L596_017591</name>
</gene>
<dbReference type="InterPro" id="IPR013760">
    <property type="entry name" value="Topo_IIA-like_dom_sf"/>
</dbReference>
<dbReference type="Proteomes" id="UP000298663">
    <property type="component" value="Unassembled WGS sequence"/>
</dbReference>
<reference evidence="1 2" key="1">
    <citation type="journal article" date="2015" name="Genome Biol.">
        <title>Comparative genomics of Steinernema reveals deeply conserved gene regulatory networks.</title>
        <authorList>
            <person name="Dillman A.R."/>
            <person name="Macchietto M."/>
            <person name="Porter C.F."/>
            <person name="Rogers A."/>
            <person name="Williams B."/>
            <person name="Antoshechkin I."/>
            <person name="Lee M.M."/>
            <person name="Goodwin Z."/>
            <person name="Lu X."/>
            <person name="Lewis E.E."/>
            <person name="Goodrich-Blair H."/>
            <person name="Stock S.P."/>
            <person name="Adams B.J."/>
            <person name="Sternberg P.W."/>
            <person name="Mortazavi A."/>
        </authorList>
    </citation>
    <scope>NUCLEOTIDE SEQUENCE [LARGE SCALE GENOMIC DNA]</scope>
    <source>
        <strain evidence="1 2">ALL</strain>
    </source>
</reference>
<organism evidence="1 2">
    <name type="scientific">Steinernema carpocapsae</name>
    <name type="common">Entomopathogenic nematode</name>
    <dbReference type="NCBI Taxonomy" id="34508"/>
    <lineage>
        <taxon>Eukaryota</taxon>
        <taxon>Metazoa</taxon>
        <taxon>Ecdysozoa</taxon>
        <taxon>Nematoda</taxon>
        <taxon>Chromadorea</taxon>
        <taxon>Rhabditida</taxon>
        <taxon>Tylenchina</taxon>
        <taxon>Panagrolaimomorpha</taxon>
        <taxon>Strongyloidoidea</taxon>
        <taxon>Steinernematidae</taxon>
        <taxon>Steinernema</taxon>
    </lineage>
</organism>
<dbReference type="STRING" id="34508.A0A4U5N2D5"/>
<protein>
    <submittedName>
        <fullName evidence="1">Uncharacterized protein</fullName>
    </submittedName>
</protein>